<proteinExistence type="predicted"/>
<comment type="caution">
    <text evidence="3">The sequence shown here is derived from an EMBL/GenBank/DDBJ whole genome shotgun (WGS) entry which is preliminary data.</text>
</comment>
<dbReference type="Proteomes" id="UP000271008">
    <property type="component" value="Unassembled WGS sequence"/>
</dbReference>
<reference evidence="2" key="3">
    <citation type="submission" date="2019-09" db="EMBL/GenBank/DDBJ databases">
        <authorList>
            <consortium name="NCBI Pathogen Detection Project"/>
        </authorList>
    </citation>
    <scope>NUCLEOTIDE SEQUENCE</scope>
    <source>
        <strain evidence="2">EC00605</strain>
        <strain evidence="1">EC00763</strain>
    </source>
</reference>
<dbReference type="EMBL" id="DABBJX010000018">
    <property type="protein sequence ID" value="HAH4525520.1"/>
    <property type="molecule type" value="Genomic_DNA"/>
</dbReference>
<dbReference type="RefSeq" id="WP_001564342.1">
    <property type="nucleotide sequence ID" value="NZ_AP027844.1"/>
</dbReference>
<gene>
    <name evidence="3" type="ORF">EIA08_27750</name>
    <name evidence="1" type="ORF">GRC73_16125</name>
    <name evidence="2" type="ORF">HL601_25590</name>
</gene>
<evidence type="ECO:0000313" key="4">
    <source>
        <dbReference type="Proteomes" id="UP000271008"/>
    </source>
</evidence>
<evidence type="ECO:0000313" key="1">
    <source>
        <dbReference type="EMBL" id="HAH4525520.1"/>
    </source>
</evidence>
<sequence length="63" mass="7527">MKKQDIIPYMLKVMNEKGKVAFQPAWFPENDNHEETFDSLCELYREGKITMEGGYYFDLIFIL</sequence>
<reference evidence="1" key="1">
    <citation type="journal article" date="2018" name="Genome Biol.">
        <title>SKESA: strategic k-mer extension for scrupulous assemblies.</title>
        <authorList>
            <person name="Souvorov A."/>
            <person name="Agarwala R."/>
            <person name="Lipman D.J."/>
        </authorList>
    </citation>
    <scope>NUCLEOTIDE SEQUENCE [LARGE SCALE GENOMIC DNA]</scope>
    <source>
        <strain evidence="2">EC00605</strain>
        <strain evidence="1">EC00763</strain>
    </source>
</reference>
<organism evidence="3 4">
    <name type="scientific">Escherichia coli</name>
    <dbReference type="NCBI Taxonomy" id="562"/>
    <lineage>
        <taxon>Bacteria</taxon>
        <taxon>Pseudomonadati</taxon>
        <taxon>Pseudomonadota</taxon>
        <taxon>Gammaproteobacteria</taxon>
        <taxon>Enterobacterales</taxon>
        <taxon>Enterobacteriaceae</taxon>
        <taxon>Escherichia</taxon>
    </lineage>
</organism>
<dbReference type="EMBL" id="DABGZR010000078">
    <property type="protein sequence ID" value="HAJ0998885.1"/>
    <property type="molecule type" value="Genomic_DNA"/>
</dbReference>
<name>A0A3P1YEZ5_ECOLX</name>
<reference evidence="3 4" key="2">
    <citation type="submission" date="2018-11" db="EMBL/GenBank/DDBJ databases">
        <title>Enterobacteriaceae from Patient.</title>
        <authorList>
            <person name="Shen C."/>
            <person name="Yang Y."/>
            <person name="Tian G."/>
        </authorList>
    </citation>
    <scope>NUCLEOTIDE SEQUENCE [LARGE SCALE GENOMIC DNA]</scope>
    <source>
        <strain evidence="3 4">GBGD28</strain>
    </source>
</reference>
<protein>
    <submittedName>
        <fullName evidence="3">Uncharacterized protein</fullName>
    </submittedName>
</protein>
<evidence type="ECO:0000313" key="3">
    <source>
        <dbReference type="EMBL" id="RRD68997.1"/>
    </source>
</evidence>
<dbReference type="AlphaFoldDB" id="A0A3P1YEZ5"/>
<accession>A0A3P1YEZ5</accession>
<evidence type="ECO:0000313" key="2">
    <source>
        <dbReference type="EMBL" id="HAJ0998885.1"/>
    </source>
</evidence>
<dbReference type="EMBL" id="RQTU01000139">
    <property type="protein sequence ID" value="RRD68997.1"/>
    <property type="molecule type" value="Genomic_DNA"/>
</dbReference>